<reference evidence="2" key="1">
    <citation type="submission" date="2023-06" db="EMBL/GenBank/DDBJ databases">
        <title>Genomic analysis of the entomopathogenic nematode Steinernema hermaphroditum.</title>
        <authorList>
            <person name="Schwarz E.M."/>
            <person name="Heppert J.K."/>
            <person name="Baniya A."/>
            <person name="Schwartz H.T."/>
            <person name="Tan C.-H."/>
            <person name="Antoshechkin I."/>
            <person name="Sternberg P.W."/>
            <person name="Goodrich-Blair H."/>
            <person name="Dillman A.R."/>
        </authorList>
    </citation>
    <scope>NUCLEOTIDE SEQUENCE</scope>
    <source>
        <strain evidence="2">PS9179</strain>
        <tissue evidence="2">Whole animal</tissue>
    </source>
</reference>
<evidence type="ECO:0000256" key="1">
    <source>
        <dbReference type="SAM" id="SignalP"/>
    </source>
</evidence>
<name>A0AA39HZK0_9BILA</name>
<accession>A0AA39HZK0</accession>
<dbReference type="Proteomes" id="UP001175271">
    <property type="component" value="Unassembled WGS sequence"/>
</dbReference>
<dbReference type="AlphaFoldDB" id="A0AA39HZK0"/>
<keyword evidence="1" id="KW-0732">Signal</keyword>
<protein>
    <submittedName>
        <fullName evidence="2">Uncharacterized protein</fullName>
    </submittedName>
</protein>
<organism evidence="2 3">
    <name type="scientific">Steinernema hermaphroditum</name>
    <dbReference type="NCBI Taxonomy" id="289476"/>
    <lineage>
        <taxon>Eukaryota</taxon>
        <taxon>Metazoa</taxon>
        <taxon>Ecdysozoa</taxon>
        <taxon>Nematoda</taxon>
        <taxon>Chromadorea</taxon>
        <taxon>Rhabditida</taxon>
        <taxon>Tylenchina</taxon>
        <taxon>Panagrolaimomorpha</taxon>
        <taxon>Strongyloidoidea</taxon>
        <taxon>Steinernematidae</taxon>
        <taxon>Steinernema</taxon>
    </lineage>
</organism>
<evidence type="ECO:0000313" key="3">
    <source>
        <dbReference type="Proteomes" id="UP001175271"/>
    </source>
</evidence>
<dbReference type="EMBL" id="JAUCMV010000003">
    <property type="protein sequence ID" value="KAK0414375.1"/>
    <property type="molecule type" value="Genomic_DNA"/>
</dbReference>
<feature type="chain" id="PRO_5041212825" evidence="1">
    <location>
        <begin position="18"/>
        <end position="89"/>
    </location>
</feature>
<evidence type="ECO:0000313" key="2">
    <source>
        <dbReference type="EMBL" id="KAK0414375.1"/>
    </source>
</evidence>
<proteinExistence type="predicted"/>
<feature type="signal peptide" evidence="1">
    <location>
        <begin position="1"/>
        <end position="17"/>
    </location>
</feature>
<keyword evidence="3" id="KW-1185">Reference proteome</keyword>
<sequence length="89" mass="8879">MLRILLALVLIVAVITAEEGAVEGAVDGAMNEAQAANTDAKGEVVTGTKQAEGDALVAGIKGYYGVVQPALSNLKGEANPLSQALGGSK</sequence>
<gene>
    <name evidence="2" type="ORF">QR680_007286</name>
</gene>
<comment type="caution">
    <text evidence="2">The sequence shown here is derived from an EMBL/GenBank/DDBJ whole genome shotgun (WGS) entry which is preliminary data.</text>
</comment>